<dbReference type="AlphaFoldDB" id="A0A512BSS1"/>
<feature type="region of interest" description="Disordered" evidence="1">
    <location>
        <begin position="108"/>
        <end position="127"/>
    </location>
</feature>
<evidence type="ECO:0000313" key="2">
    <source>
        <dbReference type="EMBL" id="GEO14964.1"/>
    </source>
</evidence>
<name>A0A512BSS1_9HYPH</name>
<accession>A0A512BSS1</accession>
<dbReference type="Proteomes" id="UP000321085">
    <property type="component" value="Unassembled WGS sequence"/>
</dbReference>
<proteinExistence type="predicted"/>
<evidence type="ECO:0000256" key="1">
    <source>
        <dbReference type="SAM" id="MobiDB-lite"/>
    </source>
</evidence>
<dbReference type="EMBL" id="BJYU01000033">
    <property type="protein sequence ID" value="GEO14964.1"/>
    <property type="molecule type" value="Genomic_DNA"/>
</dbReference>
<protein>
    <submittedName>
        <fullName evidence="2">Uncharacterized protein</fullName>
    </submittedName>
</protein>
<evidence type="ECO:0000313" key="3">
    <source>
        <dbReference type="Proteomes" id="UP000321085"/>
    </source>
</evidence>
<feature type="region of interest" description="Disordered" evidence="1">
    <location>
        <begin position="1"/>
        <end position="37"/>
    </location>
</feature>
<organism evidence="2 3">
    <name type="scientific">Microvirga aerophila</name>
    <dbReference type="NCBI Taxonomy" id="670291"/>
    <lineage>
        <taxon>Bacteria</taxon>
        <taxon>Pseudomonadati</taxon>
        <taxon>Pseudomonadota</taxon>
        <taxon>Alphaproteobacteria</taxon>
        <taxon>Hyphomicrobiales</taxon>
        <taxon>Methylobacteriaceae</taxon>
        <taxon>Microvirga</taxon>
    </lineage>
</organism>
<sequence length="127" mass="15343">MKDRTTNGQRGRRRKERERSFQQERRATHKSEGRPNHRLVAAKAFELILEDDGQQDKSEQDPFFERLILRVLEHRLPEGRRFDEKFTRETIENLRLRARDEHDKRMLLREAHSSEVEDLGDLGHDRE</sequence>
<feature type="compositionally biased region" description="Basic and acidic residues" evidence="1">
    <location>
        <begin position="17"/>
        <end position="35"/>
    </location>
</feature>
<gene>
    <name evidence="2" type="ORF">MAE02_26600</name>
</gene>
<keyword evidence="3" id="KW-1185">Reference proteome</keyword>
<comment type="caution">
    <text evidence="2">The sequence shown here is derived from an EMBL/GenBank/DDBJ whole genome shotgun (WGS) entry which is preliminary data.</text>
</comment>
<dbReference type="RefSeq" id="WP_147021774.1">
    <property type="nucleotide sequence ID" value="NZ_BJYU01000033.1"/>
</dbReference>
<reference evidence="2 3" key="1">
    <citation type="submission" date="2019-07" db="EMBL/GenBank/DDBJ databases">
        <title>Whole genome shotgun sequence of Microvirga aerophila NBRC 106136.</title>
        <authorList>
            <person name="Hosoyama A."/>
            <person name="Uohara A."/>
            <person name="Ohji S."/>
            <person name="Ichikawa N."/>
        </authorList>
    </citation>
    <scope>NUCLEOTIDE SEQUENCE [LARGE SCALE GENOMIC DNA]</scope>
    <source>
        <strain evidence="2 3">NBRC 106136</strain>
    </source>
</reference>